<evidence type="ECO:0000256" key="5">
    <source>
        <dbReference type="ARBA" id="ARBA00022807"/>
    </source>
</evidence>
<feature type="signal peptide" evidence="6">
    <location>
        <begin position="1"/>
        <end position="23"/>
    </location>
</feature>
<dbReference type="Pfam" id="PF00395">
    <property type="entry name" value="SLH"/>
    <property type="match status" value="2"/>
</dbReference>
<dbReference type="STRING" id="1221996.QY95_01036"/>
<gene>
    <name evidence="9" type="ORF">QY95_01036</name>
</gene>
<evidence type="ECO:0000259" key="7">
    <source>
        <dbReference type="PROSITE" id="PS51272"/>
    </source>
</evidence>
<keyword evidence="5" id="KW-0788">Thiol protease</keyword>
<evidence type="ECO:0000313" key="10">
    <source>
        <dbReference type="Proteomes" id="UP000031563"/>
    </source>
</evidence>
<dbReference type="GO" id="GO:0006508">
    <property type="term" value="P:proteolysis"/>
    <property type="evidence" value="ECO:0007669"/>
    <property type="project" value="UniProtKB-KW"/>
</dbReference>
<sequence length="341" mass="37376">MKKFKKILVSGLASILLMTAAPAVLPEEMNMKAEVQAATIGEAMVEYGKKFMGVPYVFGGTTPSGFDCSGFTQYVYKHAAGISIPRTTDQQYKVGTSVSKSDLQPGDLVFFKNTYRKGISHVGIYAGNNMVLNATSSKGIALVSLSNSYWGPKYAGAKRVAEYVDGFKDVAESAPTHEAIMTLTDKGVIQGFDDFTFRPDEPVTRGQAAAIINRVLGIEPKVMSHFKDVPKSYRFAVDIAAIREAGIINGFPDKTFRPNEYMSRTEMAVIVQNAFDLKLGNAAAASNPYAEVKQDFWAYEPIVTMSAIDKTGIFKTEKYYGDHRATREVFTTAIYNAMNAK</sequence>
<dbReference type="Pfam" id="PF00877">
    <property type="entry name" value="NLPC_P60"/>
    <property type="match status" value="1"/>
</dbReference>
<dbReference type="PANTHER" id="PTHR47053">
    <property type="entry name" value="MUREIN DD-ENDOPEPTIDASE MEPH-RELATED"/>
    <property type="match status" value="1"/>
</dbReference>
<dbReference type="InterPro" id="IPR001119">
    <property type="entry name" value="SLH_dom"/>
</dbReference>
<dbReference type="GO" id="GO:0008234">
    <property type="term" value="F:cysteine-type peptidase activity"/>
    <property type="evidence" value="ECO:0007669"/>
    <property type="project" value="UniProtKB-KW"/>
</dbReference>
<dbReference type="EMBL" id="JWIR02000025">
    <property type="protein sequence ID" value="KKB40973.1"/>
    <property type="molecule type" value="Genomic_DNA"/>
</dbReference>
<feature type="domain" description="SLH" evidence="7">
    <location>
        <begin position="163"/>
        <end position="226"/>
    </location>
</feature>
<evidence type="ECO:0000256" key="3">
    <source>
        <dbReference type="ARBA" id="ARBA00022729"/>
    </source>
</evidence>
<protein>
    <submittedName>
        <fullName evidence="9">NLP/P60 family protein</fullName>
    </submittedName>
</protein>
<dbReference type="OrthoDB" id="9813368at2"/>
<comment type="caution">
    <text evidence="9">The sequence shown here is derived from an EMBL/GenBank/DDBJ whole genome shotgun (WGS) entry which is preliminary data.</text>
</comment>
<dbReference type="RefSeq" id="WP_040036122.1">
    <property type="nucleotide sequence ID" value="NZ_JWIQ02000001.1"/>
</dbReference>
<dbReference type="AlphaFoldDB" id="A0A0F5I676"/>
<evidence type="ECO:0000259" key="8">
    <source>
        <dbReference type="PROSITE" id="PS51935"/>
    </source>
</evidence>
<dbReference type="Gene3D" id="3.90.1720.10">
    <property type="entry name" value="endopeptidase domain like (from Nostoc punctiforme)"/>
    <property type="match status" value="1"/>
</dbReference>
<dbReference type="InterPro" id="IPR051202">
    <property type="entry name" value="Peptidase_C40"/>
</dbReference>
<reference evidence="9" key="1">
    <citation type="submission" date="2015-02" db="EMBL/GenBank/DDBJ databases">
        <title>Genome Assembly of Bacillaceae bacterium MTCC 8252.</title>
        <authorList>
            <person name="Verma A."/>
            <person name="Khatri I."/>
            <person name="Mual P."/>
            <person name="Subramanian S."/>
            <person name="Krishnamurthi S."/>
        </authorList>
    </citation>
    <scope>NUCLEOTIDE SEQUENCE [LARGE SCALE GENOMIC DNA]</scope>
    <source>
        <strain evidence="9">MTCC 8252</strain>
    </source>
</reference>
<evidence type="ECO:0000256" key="2">
    <source>
        <dbReference type="ARBA" id="ARBA00022670"/>
    </source>
</evidence>
<dbReference type="SUPFAM" id="SSF54001">
    <property type="entry name" value="Cysteine proteinases"/>
    <property type="match status" value="1"/>
</dbReference>
<keyword evidence="2" id="KW-0645">Protease</keyword>
<feature type="domain" description="NlpC/P60" evidence="8">
    <location>
        <begin position="38"/>
        <end position="161"/>
    </location>
</feature>
<evidence type="ECO:0000256" key="6">
    <source>
        <dbReference type="SAM" id="SignalP"/>
    </source>
</evidence>
<dbReference type="InterPro" id="IPR000064">
    <property type="entry name" value="NLP_P60_dom"/>
</dbReference>
<feature type="domain" description="SLH" evidence="7">
    <location>
        <begin position="227"/>
        <end position="285"/>
    </location>
</feature>
<dbReference type="PANTHER" id="PTHR47053:SF1">
    <property type="entry name" value="MUREIN DD-ENDOPEPTIDASE MEPH-RELATED"/>
    <property type="match status" value="1"/>
</dbReference>
<dbReference type="Proteomes" id="UP000031563">
    <property type="component" value="Unassembled WGS sequence"/>
</dbReference>
<proteinExistence type="inferred from homology"/>
<dbReference type="InterPro" id="IPR038765">
    <property type="entry name" value="Papain-like_cys_pep_sf"/>
</dbReference>
<organism evidence="9 10">
    <name type="scientific">Bacillus thermotolerans</name>
    <name type="common">Quasibacillus thermotolerans</name>
    <dbReference type="NCBI Taxonomy" id="1221996"/>
    <lineage>
        <taxon>Bacteria</taxon>
        <taxon>Bacillati</taxon>
        <taxon>Bacillota</taxon>
        <taxon>Bacilli</taxon>
        <taxon>Bacillales</taxon>
        <taxon>Bacillaceae</taxon>
        <taxon>Bacillus</taxon>
    </lineage>
</organism>
<evidence type="ECO:0000256" key="4">
    <source>
        <dbReference type="ARBA" id="ARBA00022801"/>
    </source>
</evidence>
<keyword evidence="3 6" id="KW-0732">Signal</keyword>
<feature type="chain" id="PRO_5038543478" evidence="6">
    <location>
        <begin position="24"/>
        <end position="341"/>
    </location>
</feature>
<accession>A0A0F5I676</accession>
<dbReference type="PROSITE" id="PS51935">
    <property type="entry name" value="NLPC_P60"/>
    <property type="match status" value="1"/>
</dbReference>
<comment type="similarity">
    <text evidence="1">Belongs to the peptidase C40 family.</text>
</comment>
<evidence type="ECO:0000313" key="9">
    <source>
        <dbReference type="EMBL" id="KKB40973.1"/>
    </source>
</evidence>
<keyword evidence="4" id="KW-0378">Hydrolase</keyword>
<dbReference type="PROSITE" id="PS51272">
    <property type="entry name" value="SLH"/>
    <property type="match status" value="2"/>
</dbReference>
<name>A0A0F5I676_BACTR</name>
<evidence type="ECO:0000256" key="1">
    <source>
        <dbReference type="ARBA" id="ARBA00007074"/>
    </source>
</evidence>
<keyword evidence="10" id="KW-1185">Reference proteome</keyword>